<accession>A0AAD3S1D1</accession>
<evidence type="ECO:0000313" key="1">
    <source>
        <dbReference type="EMBL" id="GMH02561.1"/>
    </source>
</evidence>
<comment type="caution">
    <text evidence="1">The sequence shown here is derived from an EMBL/GenBank/DDBJ whole genome shotgun (WGS) entry which is preliminary data.</text>
</comment>
<organism evidence="1 2">
    <name type="scientific">Nepenthes gracilis</name>
    <name type="common">Slender pitcher plant</name>
    <dbReference type="NCBI Taxonomy" id="150966"/>
    <lineage>
        <taxon>Eukaryota</taxon>
        <taxon>Viridiplantae</taxon>
        <taxon>Streptophyta</taxon>
        <taxon>Embryophyta</taxon>
        <taxon>Tracheophyta</taxon>
        <taxon>Spermatophyta</taxon>
        <taxon>Magnoliopsida</taxon>
        <taxon>eudicotyledons</taxon>
        <taxon>Gunneridae</taxon>
        <taxon>Pentapetalae</taxon>
        <taxon>Caryophyllales</taxon>
        <taxon>Nepenthaceae</taxon>
        <taxon>Nepenthes</taxon>
    </lineage>
</organism>
<dbReference type="Proteomes" id="UP001279734">
    <property type="component" value="Unassembled WGS sequence"/>
</dbReference>
<proteinExistence type="predicted"/>
<keyword evidence="2" id="KW-1185">Reference proteome</keyword>
<gene>
    <name evidence="1" type="ORF">Nepgr_004400</name>
</gene>
<name>A0AAD3S1D1_NEPGR</name>
<evidence type="ECO:0000313" key="2">
    <source>
        <dbReference type="Proteomes" id="UP001279734"/>
    </source>
</evidence>
<sequence>MLFKFERIAEMFDTGNGILSKTLWLALPAFVVDHIYPVLCRTSSPLVDFPPRPSTQTCQGKITDAPTGAKY</sequence>
<dbReference type="EMBL" id="BSYO01000003">
    <property type="protein sequence ID" value="GMH02561.1"/>
    <property type="molecule type" value="Genomic_DNA"/>
</dbReference>
<protein>
    <submittedName>
        <fullName evidence="1">Uncharacterized protein</fullName>
    </submittedName>
</protein>
<reference evidence="1" key="1">
    <citation type="submission" date="2023-05" db="EMBL/GenBank/DDBJ databases">
        <title>Nepenthes gracilis genome sequencing.</title>
        <authorList>
            <person name="Fukushima K."/>
        </authorList>
    </citation>
    <scope>NUCLEOTIDE SEQUENCE</scope>
    <source>
        <strain evidence="1">SING2019-196</strain>
    </source>
</reference>
<dbReference type="AlphaFoldDB" id="A0AAD3S1D1"/>